<evidence type="ECO:0000313" key="1">
    <source>
        <dbReference type="EMBL" id="GMA82865.1"/>
    </source>
</evidence>
<name>A0ABQ6J6H3_9GAMM</name>
<keyword evidence="2" id="KW-1185">Reference proteome</keyword>
<dbReference type="EMBL" id="BSUY01000001">
    <property type="protein sequence ID" value="GMA82865.1"/>
    <property type="molecule type" value="Genomic_DNA"/>
</dbReference>
<organism evidence="1 2">
    <name type="scientific">Shewanella glacialipiscicola</name>
    <dbReference type="NCBI Taxonomy" id="614069"/>
    <lineage>
        <taxon>Bacteria</taxon>
        <taxon>Pseudomonadati</taxon>
        <taxon>Pseudomonadota</taxon>
        <taxon>Gammaproteobacteria</taxon>
        <taxon>Alteromonadales</taxon>
        <taxon>Shewanellaceae</taxon>
        <taxon>Shewanella</taxon>
    </lineage>
</organism>
<proteinExistence type="predicted"/>
<protein>
    <submittedName>
        <fullName evidence="1">Uncharacterized protein</fullName>
    </submittedName>
</protein>
<gene>
    <name evidence="1" type="ORF">GCM10025855_23980</name>
</gene>
<reference evidence="2" key="1">
    <citation type="journal article" date="2019" name="Int. J. Syst. Evol. Microbiol.">
        <title>The Global Catalogue of Microorganisms (GCM) 10K type strain sequencing project: providing services to taxonomists for standard genome sequencing and annotation.</title>
        <authorList>
            <consortium name="The Broad Institute Genomics Platform"/>
            <consortium name="The Broad Institute Genome Sequencing Center for Infectious Disease"/>
            <person name="Wu L."/>
            <person name="Ma J."/>
        </authorList>
    </citation>
    <scope>NUCLEOTIDE SEQUENCE [LARGE SCALE GENOMIC DNA]</scope>
    <source>
        <strain evidence="2">NBRC 102030</strain>
    </source>
</reference>
<accession>A0ABQ6J6H3</accession>
<dbReference type="Proteomes" id="UP001157046">
    <property type="component" value="Unassembled WGS sequence"/>
</dbReference>
<sequence length="95" mass="11127">MFITAVYKPTKKPSNVCFKLKLTDKRLYLQQSNSSLNTNKLNHNRNKIGLTKQLTTKQDIDNKKIKHTKHTEHFNLYETCQTTLPLPLQSNNLRN</sequence>
<evidence type="ECO:0000313" key="2">
    <source>
        <dbReference type="Proteomes" id="UP001157046"/>
    </source>
</evidence>
<comment type="caution">
    <text evidence="1">The sequence shown here is derived from an EMBL/GenBank/DDBJ whole genome shotgun (WGS) entry which is preliminary data.</text>
</comment>